<comment type="caution">
    <text evidence="1">The sequence shown here is derived from an EMBL/GenBank/DDBJ whole genome shotgun (WGS) entry which is preliminary data.</text>
</comment>
<reference evidence="1 2" key="1">
    <citation type="journal article" date="2022" name="New Phytol.">
        <title>Ecological generalism drives hyperdiversity of secondary metabolite gene clusters in xylarialean endophytes.</title>
        <authorList>
            <person name="Franco M.E.E."/>
            <person name="Wisecaver J.H."/>
            <person name="Arnold A.E."/>
            <person name="Ju Y.M."/>
            <person name="Slot J.C."/>
            <person name="Ahrendt S."/>
            <person name="Moore L.P."/>
            <person name="Eastman K.E."/>
            <person name="Scott K."/>
            <person name="Konkel Z."/>
            <person name="Mondo S.J."/>
            <person name="Kuo A."/>
            <person name="Hayes R.D."/>
            <person name="Haridas S."/>
            <person name="Andreopoulos B."/>
            <person name="Riley R."/>
            <person name="LaButti K."/>
            <person name="Pangilinan J."/>
            <person name="Lipzen A."/>
            <person name="Amirebrahimi M."/>
            <person name="Yan J."/>
            <person name="Adam C."/>
            <person name="Keymanesh K."/>
            <person name="Ng V."/>
            <person name="Louie K."/>
            <person name="Northen T."/>
            <person name="Drula E."/>
            <person name="Henrissat B."/>
            <person name="Hsieh H.M."/>
            <person name="Youens-Clark K."/>
            <person name="Lutzoni F."/>
            <person name="Miadlikowska J."/>
            <person name="Eastwood D.C."/>
            <person name="Hamelin R.C."/>
            <person name="Grigoriev I.V."/>
            <person name="U'Ren J.M."/>
        </authorList>
    </citation>
    <scope>NUCLEOTIDE SEQUENCE [LARGE SCALE GENOMIC DNA]</scope>
    <source>
        <strain evidence="1 2">ER1909</strain>
    </source>
</reference>
<sequence length="416" mass="46503">MTIHKPAPLDSAVSLLERLVIDPSAITSELRSDDQLRKRLLSAIQKLVPELETPVEACQRVLYNALELPMARVAIDLNVLNNLKESPSPLTTEDLANKSGKSPNHKLLARILRYLASLSLIREVDTDMWTASRFGNDLSGRGQSAGVCHMVDNCFAAMITLPAFLRRHEYNPPETEDDTAFAQANRVGAEEKTFFDWLKTRPQNAKDFNVFMGSHRTGMRTWLDRPEVIDEITSSFKKVTAGKEGGEEKGVSFVDIGGNIGHQCKAFKQHVPDLKGTIVLEDLEEVIANAELEDGIEKVAVNFLEGQPVKGAASYYFRSVLRNWSDPYSRIILGHVRDAMAEDSLLLIDELVLPDRGAHRYETQLDLTMLAMLNAEARTETHWKQLLSEVGLEVKSIVYYEDDAREAVIMAKKAAI</sequence>
<dbReference type="Proteomes" id="UP001497680">
    <property type="component" value="Unassembled WGS sequence"/>
</dbReference>
<proteinExistence type="predicted"/>
<keyword evidence="1" id="KW-0808">Transferase</keyword>
<organism evidence="1 2">
    <name type="scientific">Hypoxylon rubiginosum</name>
    <dbReference type="NCBI Taxonomy" id="110542"/>
    <lineage>
        <taxon>Eukaryota</taxon>
        <taxon>Fungi</taxon>
        <taxon>Dikarya</taxon>
        <taxon>Ascomycota</taxon>
        <taxon>Pezizomycotina</taxon>
        <taxon>Sordariomycetes</taxon>
        <taxon>Xylariomycetidae</taxon>
        <taxon>Xylariales</taxon>
        <taxon>Hypoxylaceae</taxon>
        <taxon>Hypoxylon</taxon>
    </lineage>
</organism>
<evidence type="ECO:0000313" key="1">
    <source>
        <dbReference type="EMBL" id="KAI6080763.1"/>
    </source>
</evidence>
<name>A0ACC0CK24_9PEZI</name>
<dbReference type="EMBL" id="MU394424">
    <property type="protein sequence ID" value="KAI6080763.1"/>
    <property type="molecule type" value="Genomic_DNA"/>
</dbReference>
<gene>
    <name evidence="1" type="ORF">F4821DRAFT_250854</name>
</gene>
<accession>A0ACC0CK24</accession>
<evidence type="ECO:0000313" key="2">
    <source>
        <dbReference type="Proteomes" id="UP001497680"/>
    </source>
</evidence>
<keyword evidence="1" id="KW-0489">Methyltransferase</keyword>
<protein>
    <submittedName>
        <fullName evidence="1">S-adenosyl-L-methionine-dependent methyltransferase</fullName>
    </submittedName>
</protein>
<keyword evidence="2" id="KW-1185">Reference proteome</keyword>